<keyword evidence="8 9" id="KW-0315">Glutamine amidotransferase</keyword>
<dbReference type="SUPFAM" id="SSF52317">
    <property type="entry name" value="Class I glutamine amidotransferase-like"/>
    <property type="match status" value="1"/>
</dbReference>
<dbReference type="PRINTS" id="PR00099">
    <property type="entry name" value="CPSGATASE"/>
</dbReference>
<dbReference type="UniPathway" id="UPA00189">
    <property type="reaction ID" value="UER00296"/>
</dbReference>
<dbReference type="InterPro" id="IPR014729">
    <property type="entry name" value="Rossmann-like_a/b/a_fold"/>
</dbReference>
<organism evidence="12">
    <name type="scientific">uncultured Anaerotruncus sp</name>
    <dbReference type="NCBI Taxonomy" id="905011"/>
    <lineage>
        <taxon>Bacteria</taxon>
        <taxon>Bacillati</taxon>
        <taxon>Bacillota</taxon>
        <taxon>Clostridia</taxon>
        <taxon>Eubacteriales</taxon>
        <taxon>Oscillospiraceae</taxon>
        <taxon>Anaerotruncus</taxon>
        <taxon>environmental samples</taxon>
    </lineage>
</organism>
<dbReference type="PROSITE" id="PS51273">
    <property type="entry name" value="GATASE_TYPE_1"/>
    <property type="match status" value="1"/>
</dbReference>
<evidence type="ECO:0000256" key="10">
    <source>
        <dbReference type="PROSITE-ProRule" id="PRU00886"/>
    </source>
</evidence>
<comment type="catalytic activity">
    <reaction evidence="9">
        <text>XMP + L-glutamine + ATP + H2O = GMP + L-glutamate + AMP + diphosphate + 2 H(+)</text>
        <dbReference type="Rhea" id="RHEA:11680"/>
        <dbReference type="ChEBI" id="CHEBI:15377"/>
        <dbReference type="ChEBI" id="CHEBI:15378"/>
        <dbReference type="ChEBI" id="CHEBI:29985"/>
        <dbReference type="ChEBI" id="CHEBI:30616"/>
        <dbReference type="ChEBI" id="CHEBI:33019"/>
        <dbReference type="ChEBI" id="CHEBI:57464"/>
        <dbReference type="ChEBI" id="CHEBI:58115"/>
        <dbReference type="ChEBI" id="CHEBI:58359"/>
        <dbReference type="ChEBI" id="CHEBI:456215"/>
        <dbReference type="EC" id="6.3.5.2"/>
    </reaction>
</comment>
<proteinExistence type="inferred from homology"/>
<dbReference type="Gene3D" id="3.40.50.880">
    <property type="match status" value="1"/>
</dbReference>
<dbReference type="EMBL" id="CACRSL010000003">
    <property type="protein sequence ID" value="VYT06068.1"/>
    <property type="molecule type" value="Genomic_DNA"/>
</dbReference>
<feature type="binding site" evidence="10">
    <location>
        <begin position="239"/>
        <end position="245"/>
    </location>
    <ligand>
        <name>ATP</name>
        <dbReference type="ChEBI" id="CHEBI:30616"/>
    </ligand>
</feature>
<evidence type="ECO:0000313" key="12">
    <source>
        <dbReference type="EMBL" id="VYT06068.1"/>
    </source>
</evidence>
<keyword evidence="6 9" id="KW-0658">Purine biosynthesis</keyword>
<dbReference type="InterPro" id="IPR022955">
    <property type="entry name" value="GMP_synthase"/>
</dbReference>
<dbReference type="PROSITE" id="PS51553">
    <property type="entry name" value="GMPS_ATP_PPASE"/>
    <property type="match status" value="1"/>
</dbReference>
<dbReference type="NCBIfam" id="NF000848">
    <property type="entry name" value="PRK00074.1"/>
    <property type="match status" value="1"/>
</dbReference>
<evidence type="ECO:0000256" key="2">
    <source>
        <dbReference type="ARBA" id="ARBA00005153"/>
    </source>
</evidence>
<name>A0A6N2TKG8_9FIRM</name>
<dbReference type="PANTHER" id="PTHR11922">
    <property type="entry name" value="GMP SYNTHASE-RELATED"/>
    <property type="match status" value="1"/>
</dbReference>
<dbReference type="NCBIfam" id="TIGR00888">
    <property type="entry name" value="guaA_Nterm"/>
    <property type="match status" value="1"/>
</dbReference>
<dbReference type="GO" id="GO:0005524">
    <property type="term" value="F:ATP binding"/>
    <property type="evidence" value="ECO:0007669"/>
    <property type="project" value="UniProtKB-UniRule"/>
</dbReference>
<dbReference type="PANTHER" id="PTHR11922:SF2">
    <property type="entry name" value="GMP SYNTHASE [GLUTAMINE-HYDROLYZING]"/>
    <property type="match status" value="1"/>
</dbReference>
<dbReference type="Gene3D" id="3.30.300.10">
    <property type="match status" value="1"/>
</dbReference>
<dbReference type="InterPro" id="IPR017926">
    <property type="entry name" value="GATASE"/>
</dbReference>
<dbReference type="SUPFAM" id="SSF52402">
    <property type="entry name" value="Adenine nucleotide alpha hydrolases-like"/>
    <property type="match status" value="1"/>
</dbReference>
<protein>
    <recommendedName>
        <fullName evidence="9">GMP synthase [glutamine-hydrolyzing]</fullName>
        <ecNumber evidence="9">6.3.5.2</ecNumber>
    </recommendedName>
    <alternativeName>
        <fullName evidence="9">GMP synthetase</fullName>
    </alternativeName>
    <alternativeName>
        <fullName evidence="9">Glutamine amidotransferase</fullName>
    </alternativeName>
</protein>
<feature type="active site" evidence="9">
    <location>
        <position position="185"/>
    </location>
</feature>
<dbReference type="InterPro" id="IPR029062">
    <property type="entry name" value="Class_I_gatase-like"/>
</dbReference>
<dbReference type="Gene3D" id="3.40.50.620">
    <property type="entry name" value="HUPs"/>
    <property type="match status" value="1"/>
</dbReference>
<evidence type="ECO:0000256" key="6">
    <source>
        <dbReference type="ARBA" id="ARBA00022755"/>
    </source>
</evidence>
<dbReference type="FunFam" id="3.30.300.10:FF:000002">
    <property type="entry name" value="GMP synthase [glutamine-hydrolyzing]"/>
    <property type="match status" value="1"/>
</dbReference>
<dbReference type="InterPro" id="IPR004739">
    <property type="entry name" value="GMP_synth_GATase"/>
</dbReference>
<dbReference type="EC" id="6.3.5.2" evidence="9"/>
<dbReference type="InterPro" id="IPR022310">
    <property type="entry name" value="NAD/GMP_synthase"/>
</dbReference>
<dbReference type="InterPro" id="IPR001674">
    <property type="entry name" value="GMP_synth_C"/>
</dbReference>
<feature type="active site" evidence="9">
    <location>
        <position position="187"/>
    </location>
</feature>
<dbReference type="Pfam" id="PF00958">
    <property type="entry name" value="GMP_synt_C"/>
    <property type="match status" value="1"/>
</dbReference>
<dbReference type="HAMAP" id="MF_00344">
    <property type="entry name" value="GMP_synthase"/>
    <property type="match status" value="1"/>
</dbReference>
<keyword evidence="4 9" id="KW-0547">Nucleotide-binding</keyword>
<dbReference type="CDD" id="cd01997">
    <property type="entry name" value="GMP_synthase_C"/>
    <property type="match status" value="1"/>
</dbReference>
<evidence type="ECO:0000256" key="9">
    <source>
        <dbReference type="HAMAP-Rule" id="MF_00344"/>
    </source>
</evidence>
<evidence type="ECO:0000256" key="5">
    <source>
        <dbReference type="ARBA" id="ARBA00022749"/>
    </source>
</evidence>
<dbReference type="FunFam" id="3.40.50.880:FF:000001">
    <property type="entry name" value="GMP synthase [glutamine-hydrolyzing]"/>
    <property type="match status" value="1"/>
</dbReference>
<evidence type="ECO:0000256" key="4">
    <source>
        <dbReference type="ARBA" id="ARBA00022741"/>
    </source>
</evidence>
<dbReference type="GO" id="GO:0003921">
    <property type="term" value="F:GMP synthase activity"/>
    <property type="evidence" value="ECO:0007669"/>
    <property type="project" value="InterPro"/>
</dbReference>
<keyword evidence="7 9" id="KW-0067">ATP-binding</keyword>
<dbReference type="GO" id="GO:0005829">
    <property type="term" value="C:cytosol"/>
    <property type="evidence" value="ECO:0007669"/>
    <property type="project" value="TreeGrafter"/>
</dbReference>
<evidence type="ECO:0000256" key="3">
    <source>
        <dbReference type="ARBA" id="ARBA00022598"/>
    </source>
</evidence>
<dbReference type="FunFam" id="3.40.50.620:FF:000001">
    <property type="entry name" value="GMP synthase [glutamine-hydrolyzing]"/>
    <property type="match status" value="1"/>
</dbReference>
<keyword evidence="5 9" id="KW-0332">GMP biosynthesis</keyword>
<keyword evidence="3 9" id="KW-0436">Ligase</keyword>
<evidence type="ECO:0000256" key="1">
    <source>
        <dbReference type="ARBA" id="ARBA00002332"/>
    </source>
</evidence>
<feature type="active site" description="Nucleophile" evidence="9">
    <location>
        <position position="98"/>
    </location>
</feature>
<dbReference type="Pfam" id="PF00117">
    <property type="entry name" value="GATase"/>
    <property type="match status" value="1"/>
</dbReference>
<dbReference type="NCBIfam" id="TIGR00884">
    <property type="entry name" value="guaA_Cterm"/>
    <property type="match status" value="1"/>
</dbReference>
<reference evidence="12" key="1">
    <citation type="submission" date="2019-11" db="EMBL/GenBank/DDBJ databases">
        <authorList>
            <person name="Feng L."/>
        </authorList>
    </citation>
    <scope>NUCLEOTIDE SEQUENCE</scope>
    <source>
        <strain evidence="12">AundefinedLFYP135</strain>
    </source>
</reference>
<dbReference type="InterPro" id="IPR025777">
    <property type="entry name" value="GMPS_ATP_PPase_dom"/>
</dbReference>
<evidence type="ECO:0000256" key="8">
    <source>
        <dbReference type="ARBA" id="ARBA00022962"/>
    </source>
</evidence>
<evidence type="ECO:0000256" key="7">
    <source>
        <dbReference type="ARBA" id="ARBA00022840"/>
    </source>
</evidence>
<dbReference type="CDD" id="cd01742">
    <property type="entry name" value="GATase1_GMP_Synthase"/>
    <property type="match status" value="1"/>
</dbReference>
<dbReference type="Pfam" id="PF02540">
    <property type="entry name" value="NAD_synthase"/>
    <property type="match status" value="1"/>
</dbReference>
<comment type="function">
    <text evidence="1 9">Catalyzes the synthesis of GMP from XMP.</text>
</comment>
<comment type="pathway">
    <text evidence="2 9">Purine metabolism; GMP biosynthesis; GMP from XMP (L-Gln route): step 1/1.</text>
</comment>
<evidence type="ECO:0000259" key="11">
    <source>
        <dbReference type="PROSITE" id="PS51553"/>
    </source>
</evidence>
<dbReference type="AlphaFoldDB" id="A0A6N2TKG8"/>
<gene>
    <name evidence="9 12" type="primary">guaA</name>
    <name evidence="12" type="ORF">AULFYP135_01479</name>
</gene>
<feature type="domain" description="GMPS ATP-PPase" evidence="11">
    <location>
        <begin position="212"/>
        <end position="401"/>
    </location>
</feature>
<sequence>MEKRNFLKSVKKVGEAMTHQFVLVLDFGGQYNQLIARRVRECGVYCEVHPYSTPLEKIKEMNPIGIIFTGGPNSVYDENSPKVDPAIFEMGVPILGLCYGCQLTAQLLGGSVKSAPNKEFGKTETRFNNQSKVFGNLPESGITWMSHNDYVDAMPTGFTSVAQTDDCPVAAMENAERKIYCFQYHPEVNHTENGIKMIRNFLFEVCGAKGDWSMGDYAKTAVENIRKQVGNGKVLLALSGGVDSSVVAKLLEKAVGSQLTCIFVDHGLMRKNEGDEVEAVFAGGPVNFVRVNAGERFLAKLAGVTEPEKKRKIIGEEFIRVFEEEGKKIGKVDFLAQGTIYPDVIESGAGDAAVIKSHHNVGGLPDYVDFKEIVEPLRLLFKDEVRALGKELGLPDYLVWRQPFPGPGLAIRVIGEITEEKLSILRDADWIFRDEIAKAGLDRDINQYFAVLTNMRSVGVMGDGRTYDYTLALRGVTTTDFMTANWARIPYEVLEKASSRIINEVSGINRIVYDITSKPPATIEWE</sequence>
<accession>A0A6N2TKG8</accession>
<comment type="subunit">
    <text evidence="9">Homodimer.</text>
</comment>